<gene>
    <name evidence="10" type="ORF">WKW77_24665</name>
</gene>
<dbReference type="PANTHER" id="PTHR33938:SF15">
    <property type="entry name" value="FERULOYL ESTERASE B-RELATED"/>
    <property type="match status" value="1"/>
</dbReference>
<comment type="caution">
    <text evidence="10">The sequence shown here is derived from an EMBL/GenBank/DDBJ whole genome shotgun (WGS) entry which is preliminary data.</text>
</comment>
<evidence type="ECO:0000313" key="11">
    <source>
        <dbReference type="Proteomes" id="UP001365846"/>
    </source>
</evidence>
<evidence type="ECO:0000256" key="3">
    <source>
        <dbReference type="ARBA" id="ARBA00022723"/>
    </source>
</evidence>
<evidence type="ECO:0000256" key="6">
    <source>
        <dbReference type="ARBA" id="ARBA00022837"/>
    </source>
</evidence>
<keyword evidence="7" id="KW-1015">Disulfide bond</keyword>
<keyword evidence="4 9" id="KW-0732">Signal</keyword>
<evidence type="ECO:0000256" key="8">
    <source>
        <dbReference type="SAM" id="MobiDB-lite"/>
    </source>
</evidence>
<evidence type="ECO:0000256" key="2">
    <source>
        <dbReference type="ARBA" id="ARBA00022487"/>
    </source>
</evidence>
<dbReference type="SUPFAM" id="SSF53474">
    <property type="entry name" value="alpha/beta-Hydrolases"/>
    <property type="match status" value="1"/>
</dbReference>
<reference evidence="10 11" key="1">
    <citation type="submission" date="2024-03" db="EMBL/GenBank/DDBJ databases">
        <title>Novel species of the genus Variovorax.</title>
        <authorList>
            <person name="Liu Q."/>
            <person name="Xin Y.-H."/>
        </authorList>
    </citation>
    <scope>NUCLEOTIDE SEQUENCE [LARGE SCALE GENOMIC DNA]</scope>
    <source>
        <strain evidence="10 11">KACC 18899</strain>
    </source>
</reference>
<name>A0ABU8VL50_9BURK</name>
<organism evidence="10 11">
    <name type="scientific">Variovorax ureilyticus</name>
    <dbReference type="NCBI Taxonomy" id="1836198"/>
    <lineage>
        <taxon>Bacteria</taxon>
        <taxon>Pseudomonadati</taxon>
        <taxon>Pseudomonadota</taxon>
        <taxon>Betaproteobacteria</taxon>
        <taxon>Burkholderiales</taxon>
        <taxon>Comamonadaceae</taxon>
        <taxon>Variovorax</taxon>
    </lineage>
</organism>
<sequence>MTKWNRPREARTPSRIRAIALLGALSCSASWSISANAATATCESLTSLTLPNATITSAQSIPAGTYTPPGFGPITNLPAFCRVVGVIRPTSDSSIGFEVWMPKSGWNHRFTQIGNGGLAGTYALMYSSTSSMMQRGYAIAGTDDGHTATDPASWPIGHPEKVKDLAWRAVHETSVASKQVIASFYGTEARYSYFQGCSTGGKEAFMEAQRFPEDFDGIIGGAAAMRYTDLIARFVWDEQAQLNDPAGYIPTSKLPAIQRAALNACDTVDGIADGVVNDPRQCRFDPGVLQCPGADNASCLTAPQVSALRKIYSGPVNPRTGEKIIFGYEPSGENSFGTQTWTAYIAGANGPTSAAQYTVMNSFNKYLVFEDPNWDFRTFDFDTGVTQMHQKLDPVPFDATSADLSRFQERGGKLLQYHGWIDYSVSPLESIDYYERVLATHTPGKGNGRGERDVAIRRTQDFYRLFMAPGMNHCAGGDGPNAFGQILSYGLISNTPPPSHDADHDIVTALENWVEKGIAPEKLIATKYTSDDPTKGIQMQRPLCPYPQKARFKGQGSGSSNSAESFTCEVDEDDRGRNSQ</sequence>
<dbReference type="Pfam" id="PF07519">
    <property type="entry name" value="Tannase"/>
    <property type="match status" value="1"/>
</dbReference>
<evidence type="ECO:0000256" key="9">
    <source>
        <dbReference type="SAM" id="SignalP"/>
    </source>
</evidence>
<feature type="signal peptide" evidence="9">
    <location>
        <begin position="1"/>
        <end position="37"/>
    </location>
</feature>
<keyword evidence="5 10" id="KW-0378">Hydrolase</keyword>
<evidence type="ECO:0000256" key="5">
    <source>
        <dbReference type="ARBA" id="ARBA00022801"/>
    </source>
</evidence>
<dbReference type="InterPro" id="IPR011118">
    <property type="entry name" value="Tannase/feruloyl_esterase"/>
</dbReference>
<dbReference type="Proteomes" id="UP001365846">
    <property type="component" value="Unassembled WGS sequence"/>
</dbReference>
<comment type="similarity">
    <text evidence="1">Belongs to the tannase family.</text>
</comment>
<dbReference type="GO" id="GO:0016787">
    <property type="term" value="F:hydrolase activity"/>
    <property type="evidence" value="ECO:0007669"/>
    <property type="project" value="UniProtKB-KW"/>
</dbReference>
<keyword evidence="6" id="KW-0106">Calcium</keyword>
<accession>A0ABU8VL50</accession>
<feature type="chain" id="PRO_5047496387" evidence="9">
    <location>
        <begin position="38"/>
        <end position="580"/>
    </location>
</feature>
<keyword evidence="11" id="KW-1185">Reference proteome</keyword>
<dbReference type="InterPro" id="IPR029058">
    <property type="entry name" value="AB_hydrolase_fold"/>
</dbReference>
<dbReference type="EMBL" id="JBBKZU010000012">
    <property type="protein sequence ID" value="MEJ8814300.1"/>
    <property type="molecule type" value="Genomic_DNA"/>
</dbReference>
<evidence type="ECO:0000256" key="1">
    <source>
        <dbReference type="ARBA" id="ARBA00006249"/>
    </source>
</evidence>
<keyword evidence="3" id="KW-0479">Metal-binding</keyword>
<evidence type="ECO:0000256" key="4">
    <source>
        <dbReference type="ARBA" id="ARBA00022729"/>
    </source>
</evidence>
<feature type="region of interest" description="Disordered" evidence="8">
    <location>
        <begin position="534"/>
        <end position="580"/>
    </location>
</feature>
<proteinExistence type="inferred from homology"/>
<evidence type="ECO:0000313" key="10">
    <source>
        <dbReference type="EMBL" id="MEJ8814300.1"/>
    </source>
</evidence>
<protein>
    <submittedName>
        <fullName evidence="10">Tannase/feruloyl esterase family alpha/beta hydrolase</fullName>
    </submittedName>
</protein>
<evidence type="ECO:0000256" key="7">
    <source>
        <dbReference type="ARBA" id="ARBA00023157"/>
    </source>
</evidence>
<dbReference type="PANTHER" id="PTHR33938">
    <property type="entry name" value="FERULOYL ESTERASE B-RELATED"/>
    <property type="match status" value="1"/>
</dbReference>
<dbReference type="RefSeq" id="WP_340359531.1">
    <property type="nucleotide sequence ID" value="NZ_JBBKZU010000012.1"/>
</dbReference>
<keyword evidence="2" id="KW-0719">Serine esterase</keyword>